<dbReference type="AlphaFoldDB" id="A0AAE1P9K3"/>
<reference evidence="1" key="1">
    <citation type="submission" date="2023-11" db="EMBL/GenBank/DDBJ databases">
        <title>Genome assemblies of two species of porcelain crab, Petrolisthes cinctipes and Petrolisthes manimaculis (Anomura: Porcellanidae).</title>
        <authorList>
            <person name="Angst P."/>
        </authorList>
    </citation>
    <scope>NUCLEOTIDE SEQUENCE</scope>
    <source>
        <strain evidence="1">PB745_02</strain>
        <tissue evidence="1">Gill</tissue>
    </source>
</reference>
<name>A0AAE1P9K3_9EUCA</name>
<dbReference type="PANTHER" id="PTHR11739">
    <property type="entry name" value="CITRATE SYNTHASE"/>
    <property type="match status" value="1"/>
</dbReference>
<dbReference type="InterPro" id="IPR016142">
    <property type="entry name" value="Citrate_synth-like_lrg_a-sub"/>
</dbReference>
<proteinExistence type="predicted"/>
<evidence type="ECO:0000313" key="1">
    <source>
        <dbReference type="EMBL" id="KAK4303266.1"/>
    </source>
</evidence>
<dbReference type="Proteomes" id="UP001292094">
    <property type="component" value="Unassembled WGS sequence"/>
</dbReference>
<dbReference type="GO" id="GO:0046912">
    <property type="term" value="F:acyltransferase activity, acyl groups converted into alkyl on transfer"/>
    <property type="evidence" value="ECO:0007669"/>
    <property type="project" value="InterPro"/>
</dbReference>
<dbReference type="InterPro" id="IPR002020">
    <property type="entry name" value="Citrate_synthase"/>
</dbReference>
<evidence type="ECO:0000313" key="2">
    <source>
        <dbReference type="Proteomes" id="UP001292094"/>
    </source>
</evidence>
<dbReference type="InterPro" id="IPR036969">
    <property type="entry name" value="Citrate_synthase_sf"/>
</dbReference>
<dbReference type="Gene3D" id="1.10.580.10">
    <property type="entry name" value="Citrate Synthase, domain 1"/>
    <property type="match status" value="2"/>
</dbReference>
<protein>
    <recommendedName>
        <fullName evidence="3">Citrate synthase</fullName>
    </recommendedName>
</protein>
<keyword evidence="2" id="KW-1185">Reference proteome</keyword>
<dbReference type="GO" id="GO:0005759">
    <property type="term" value="C:mitochondrial matrix"/>
    <property type="evidence" value="ECO:0007669"/>
    <property type="project" value="TreeGrafter"/>
</dbReference>
<organism evidence="1 2">
    <name type="scientific">Petrolisthes manimaculis</name>
    <dbReference type="NCBI Taxonomy" id="1843537"/>
    <lineage>
        <taxon>Eukaryota</taxon>
        <taxon>Metazoa</taxon>
        <taxon>Ecdysozoa</taxon>
        <taxon>Arthropoda</taxon>
        <taxon>Crustacea</taxon>
        <taxon>Multicrustacea</taxon>
        <taxon>Malacostraca</taxon>
        <taxon>Eumalacostraca</taxon>
        <taxon>Eucarida</taxon>
        <taxon>Decapoda</taxon>
        <taxon>Pleocyemata</taxon>
        <taxon>Anomura</taxon>
        <taxon>Galatheoidea</taxon>
        <taxon>Porcellanidae</taxon>
        <taxon>Petrolisthes</taxon>
    </lineage>
</organism>
<gene>
    <name evidence="1" type="ORF">Pmani_024703</name>
</gene>
<sequence length="209" mass="22962">MALYRNAASKFISAHQKVHPLAALATRTQYSTESTDLREIMSQKIPAMQEEVKKFRKAHGVTKVGEITVDMMYGGMRDMKGLVTETSVLDPEEGIRFRGYSLPECQNVLPAAEGDILVIVYCTGDVPTKAQAKALSKERANLADLPPTWSTCSTTSPSTSTPWRTKLPTVAATIYRNLYHDGTSIGAIDPNKEWSANFTAMLGYNDPSL</sequence>
<dbReference type="EMBL" id="JAWZYT010002608">
    <property type="protein sequence ID" value="KAK4303266.1"/>
    <property type="molecule type" value="Genomic_DNA"/>
</dbReference>
<comment type="caution">
    <text evidence="1">The sequence shown here is derived from an EMBL/GenBank/DDBJ whole genome shotgun (WGS) entry which is preliminary data.</text>
</comment>
<dbReference type="SUPFAM" id="SSF48256">
    <property type="entry name" value="Citrate synthase"/>
    <property type="match status" value="1"/>
</dbReference>
<accession>A0AAE1P9K3</accession>
<dbReference type="PANTHER" id="PTHR11739:SF8">
    <property type="entry name" value="CITRATE SYNTHASE, MITOCHONDRIAL"/>
    <property type="match status" value="1"/>
</dbReference>
<evidence type="ECO:0008006" key="3">
    <source>
        <dbReference type="Google" id="ProtNLM"/>
    </source>
</evidence>
<dbReference type="GO" id="GO:0006099">
    <property type="term" value="P:tricarboxylic acid cycle"/>
    <property type="evidence" value="ECO:0007669"/>
    <property type="project" value="TreeGrafter"/>
</dbReference>
<dbReference type="GO" id="GO:0005975">
    <property type="term" value="P:carbohydrate metabolic process"/>
    <property type="evidence" value="ECO:0007669"/>
    <property type="project" value="TreeGrafter"/>
</dbReference>